<dbReference type="InterPro" id="IPR029052">
    <property type="entry name" value="Metallo-depent_PP-like"/>
</dbReference>
<keyword evidence="1" id="KW-0732">Signal</keyword>
<gene>
    <name evidence="5" type="ORF">FB566_3848</name>
</gene>
<evidence type="ECO:0000313" key="5">
    <source>
        <dbReference type="EMBL" id="TQL78265.1"/>
    </source>
</evidence>
<evidence type="ECO:0000259" key="3">
    <source>
        <dbReference type="Pfam" id="PF02368"/>
    </source>
</evidence>
<protein>
    <submittedName>
        <fullName evidence="5">Ig-like protein group 2</fullName>
    </submittedName>
</protein>
<dbReference type="InterPro" id="IPR004843">
    <property type="entry name" value="Calcineurin-like_PHP"/>
</dbReference>
<dbReference type="InterPro" id="IPR008964">
    <property type="entry name" value="Invasin/intimin_cell_adhesion"/>
</dbReference>
<dbReference type="OrthoDB" id="9809781at2"/>
<feature type="chain" id="PRO_5021828442" evidence="1">
    <location>
        <begin position="31"/>
        <end position="1111"/>
    </location>
</feature>
<feature type="domain" description="Phosphodiester glycosidase" evidence="4">
    <location>
        <begin position="207"/>
        <end position="379"/>
    </location>
</feature>
<reference evidence="5 6" key="1">
    <citation type="submission" date="2019-06" db="EMBL/GenBank/DDBJ databases">
        <title>Sequencing the genomes of 1000 actinobacteria strains.</title>
        <authorList>
            <person name="Klenk H.-P."/>
        </authorList>
    </citation>
    <scope>NUCLEOTIDE SEQUENCE [LARGE SCALE GENOMIC DNA]</scope>
    <source>
        <strain evidence="5 6">DSM 45928</strain>
    </source>
</reference>
<accession>A0A543B0A0</accession>
<dbReference type="InterPro" id="IPR018711">
    <property type="entry name" value="NAGPA"/>
</dbReference>
<feature type="domain" description="BIG2" evidence="3">
    <location>
        <begin position="432"/>
        <end position="483"/>
    </location>
</feature>
<feature type="signal peptide" evidence="1">
    <location>
        <begin position="1"/>
        <end position="30"/>
    </location>
</feature>
<dbReference type="RefSeq" id="WP_142042437.1">
    <property type="nucleotide sequence ID" value="NZ_JBHTGS010000004.1"/>
</dbReference>
<dbReference type="SUPFAM" id="SSF56300">
    <property type="entry name" value="Metallo-dependent phosphatases"/>
    <property type="match status" value="1"/>
</dbReference>
<dbReference type="Gene3D" id="3.60.21.10">
    <property type="match status" value="1"/>
</dbReference>
<dbReference type="AlphaFoldDB" id="A0A543B0A0"/>
<evidence type="ECO:0000256" key="1">
    <source>
        <dbReference type="SAM" id="SignalP"/>
    </source>
</evidence>
<dbReference type="Pfam" id="PF02368">
    <property type="entry name" value="Big_2"/>
    <property type="match status" value="1"/>
</dbReference>
<dbReference type="Gene3D" id="2.60.40.1080">
    <property type="match status" value="1"/>
</dbReference>
<dbReference type="PANTHER" id="PTHR40446:SF2">
    <property type="entry name" value="N-ACETYLGLUCOSAMINE-1-PHOSPHODIESTER ALPHA-N-ACETYLGLUCOSAMINIDASE"/>
    <property type="match status" value="1"/>
</dbReference>
<name>A0A543B0A0_9ACTN</name>
<dbReference type="InterPro" id="IPR003343">
    <property type="entry name" value="Big_2"/>
</dbReference>
<feature type="domain" description="Calcineurin-like phosphoesterase" evidence="2">
    <location>
        <begin position="751"/>
        <end position="929"/>
    </location>
</feature>
<dbReference type="SUPFAM" id="SSF49373">
    <property type="entry name" value="Invasin/intimin cell-adhesion fragments"/>
    <property type="match status" value="1"/>
</dbReference>
<dbReference type="Pfam" id="PF00149">
    <property type="entry name" value="Metallophos"/>
    <property type="match status" value="1"/>
</dbReference>
<evidence type="ECO:0000313" key="6">
    <source>
        <dbReference type="Proteomes" id="UP000317043"/>
    </source>
</evidence>
<evidence type="ECO:0000259" key="2">
    <source>
        <dbReference type="Pfam" id="PF00149"/>
    </source>
</evidence>
<organism evidence="5 6">
    <name type="scientific">Stackebrandtia endophytica</name>
    <dbReference type="NCBI Taxonomy" id="1496996"/>
    <lineage>
        <taxon>Bacteria</taxon>
        <taxon>Bacillati</taxon>
        <taxon>Actinomycetota</taxon>
        <taxon>Actinomycetes</taxon>
        <taxon>Glycomycetales</taxon>
        <taxon>Glycomycetaceae</taxon>
        <taxon>Stackebrandtia</taxon>
    </lineage>
</organism>
<keyword evidence="6" id="KW-1185">Reference proteome</keyword>
<sequence length="1111" mass="116122">MPHSPPLIRTLVVSTALAIPMLVFATPASAGPVDEAIETHRETTPVASGVTLDSFDRWAADGWLRADALTVDLTSNVTIDYLHSGEVSAAAPISEQVAAYPDAVAAINGDFFDINDTSAPLGVGIQDGELVTSAEPGRTNAVAIDTDGIGRVLQVDFEGTVTLPDGEHPLAALNTGQLPSGAIGEYTRMWGSVDRSRVVDGSSDVYEVTVTDGVVTAVSETPGKGPIEEGSFVLVGREAGAATLASLSLGDAVTAGYSPKTGTDSPLYTAVGGAQLVVVDGEVPDHADQSLAPRTAVGFSADGSIMYLLTVDGRQTDSVGVTIAELGEMMRELGAHNALNLDGGGSSTMLARQPGQAELTLVNSPSDGEERSVPNGLAISVPSGSGELAGYTVGTAMTPTDAPGDGPMPGGRPDRVFPGLTRQLFADGYDETYAPVSADARWSSSSNRTGKVDQSGVFQAKKSGTTTVTAKNGKATGDTELTVLGELARLDSPTTRVGLADGSATGHFGLIGYDAAGFSAPIDPGDAVLEYDADLVTITPGTAGFEVTANAAEVATHVTVRVDGHETVIPVTVGLTQNPVADFTDAADWTFSAARADGSLDAVPGRTGSALGMTYDFTRDTATRAAYAAPPQPIAVPGQPQSFSVWIDSAGNGEWPTLQFSDGSGAALLLRSDYLTWEGWQEVRFQVPAGTTYPLTLTRIYVAEVDPSASYHGEIAFDDLVADVPPDVDVPERPVPVDSTYTASVADSTWRFAVMSDAQFVAARPDSDIVASARRTLAEIKASSPDFLIINGDLVDEGSPADLTFARQILTEELGDEVPWYYVPGNHEVMGGEIGNFVDEFGDAYRSFDHSGTRFITLDTSGLKLRSGGFDQLTMLRDQLADAAADPAVNSVVVVQHVPPRDPLPQAGSQLTDRKDAEIIERWLGDFAVDTGKGIGFVGAHVGVFHASAVDGVPYVINGNSGKGPAAGPRLGGFIGWTEFGVDPVSAADQRRHRANPYGNGPQTWLRAATHVQLDELTLSAPDEIAVGDTGSVETHLQQQGETLPVVYPMAADWSQSTNVHVGDRAPEGKRYSAWYNPLTGELTALRHGEVTLTVTVNGHTRTTGVTITKK</sequence>
<dbReference type="Proteomes" id="UP000317043">
    <property type="component" value="Unassembled WGS sequence"/>
</dbReference>
<dbReference type="Pfam" id="PF09992">
    <property type="entry name" value="NAGPA"/>
    <property type="match status" value="1"/>
</dbReference>
<dbReference type="GO" id="GO:0016787">
    <property type="term" value="F:hydrolase activity"/>
    <property type="evidence" value="ECO:0007669"/>
    <property type="project" value="InterPro"/>
</dbReference>
<evidence type="ECO:0000259" key="4">
    <source>
        <dbReference type="Pfam" id="PF09992"/>
    </source>
</evidence>
<dbReference type="EMBL" id="VFOW01000001">
    <property type="protein sequence ID" value="TQL78265.1"/>
    <property type="molecule type" value="Genomic_DNA"/>
</dbReference>
<dbReference type="PANTHER" id="PTHR40446">
    <property type="entry name" value="N-ACETYLGLUCOSAMINE-1-PHOSPHODIESTER ALPHA-N-ACETYLGLUCOSAMINIDASE"/>
    <property type="match status" value="1"/>
</dbReference>
<dbReference type="InParanoid" id="A0A543B0A0"/>
<proteinExistence type="predicted"/>
<comment type="caution">
    <text evidence="5">The sequence shown here is derived from an EMBL/GenBank/DDBJ whole genome shotgun (WGS) entry which is preliminary data.</text>
</comment>